<keyword evidence="5" id="KW-1185">Reference proteome</keyword>
<gene>
    <name evidence="4" type="ORF">AERYTH_08925</name>
</gene>
<feature type="domain" description="PafC HTH" evidence="2">
    <location>
        <begin position="1"/>
        <end position="112"/>
    </location>
</feature>
<dbReference type="InterPro" id="IPR051534">
    <property type="entry name" value="CBASS_pafABC_assoc_protein"/>
</dbReference>
<proteinExistence type="predicted"/>
<accession>A0A0U4CQC5</accession>
<dbReference type="Pfam" id="PF19187">
    <property type="entry name" value="HTH_PafC"/>
    <property type="match status" value="1"/>
</dbReference>
<sequence length="307" mass="33709">MLALVPYLQGNDGVPVREVAREFGVTPKQIRDDLRLLMFTGVGEYAGELIDVDLAALEVDDVIHIRDAEFLSRPLRLTADEGVALVAALRTLRASASGSQLPIVDAALAKLETAVAAEGAVEAVDVHVADVDPAVRDTVAAALADGHRLEIDYATDSRDDVTTRQVDPQRLFTRQGHTYLEAYCLRADDVRFFRLDRVVRADDTGRRAQRHDATSRDLGDDLFEVGEQTPSAVLDLDPAAHWLTEYYTVEELGDVAGRRRVRLYGGDEAWLRRLVLRNGGTVHVVEPDALRVQVLDTARSALAAYDG</sequence>
<dbReference type="InterPro" id="IPR028349">
    <property type="entry name" value="PafC-like"/>
</dbReference>
<evidence type="ECO:0008006" key="6">
    <source>
        <dbReference type="Google" id="ProtNLM"/>
    </source>
</evidence>
<feature type="domain" description="WYL" evidence="1">
    <location>
        <begin position="137"/>
        <end position="200"/>
    </location>
</feature>
<dbReference type="EMBL" id="CP011502">
    <property type="protein sequence ID" value="ALX04812.1"/>
    <property type="molecule type" value="Genomic_DNA"/>
</dbReference>
<dbReference type="AlphaFoldDB" id="A0A0U4CQC5"/>
<dbReference type="InterPro" id="IPR043839">
    <property type="entry name" value="PafC_HTH"/>
</dbReference>
<dbReference type="PIRSF" id="PIRSF016838">
    <property type="entry name" value="PafC"/>
    <property type="match status" value="1"/>
</dbReference>
<dbReference type="InterPro" id="IPR026881">
    <property type="entry name" value="WYL_dom"/>
</dbReference>
<dbReference type="PANTHER" id="PTHR34580">
    <property type="match status" value="1"/>
</dbReference>
<dbReference type="Pfam" id="PF13280">
    <property type="entry name" value="WYL"/>
    <property type="match status" value="1"/>
</dbReference>
<reference evidence="4 5" key="1">
    <citation type="journal article" date="1991" name="Int. J. Syst. Bacteriol.">
        <title>Description of the erythromycin-producing bacterium Arthrobacter sp. strain NRRL B-3381 as Aeromicrobium erythreum gen. nov., sp. nov.</title>
        <authorList>
            <person name="Miller E.S."/>
            <person name="Woese C.R."/>
            <person name="Brenner S."/>
        </authorList>
    </citation>
    <scope>NUCLEOTIDE SEQUENCE [LARGE SCALE GENOMIC DNA]</scope>
    <source>
        <strain evidence="4 5">AR18</strain>
    </source>
</reference>
<feature type="domain" description="WCX" evidence="3">
    <location>
        <begin position="232"/>
        <end position="302"/>
    </location>
</feature>
<name>A0A0U4CQC5_9ACTN</name>
<dbReference type="Pfam" id="PF25583">
    <property type="entry name" value="WCX"/>
    <property type="match status" value="1"/>
</dbReference>
<dbReference type="InterPro" id="IPR057727">
    <property type="entry name" value="WCX_dom"/>
</dbReference>
<evidence type="ECO:0000313" key="5">
    <source>
        <dbReference type="Proteomes" id="UP000067689"/>
    </source>
</evidence>
<dbReference type="Proteomes" id="UP000067689">
    <property type="component" value="Chromosome"/>
</dbReference>
<evidence type="ECO:0000259" key="2">
    <source>
        <dbReference type="Pfam" id="PF19187"/>
    </source>
</evidence>
<dbReference type="KEGG" id="aer:AERYTH_08925"/>
<organism evidence="4 5">
    <name type="scientific">Aeromicrobium erythreum</name>
    <dbReference type="NCBI Taxonomy" id="2041"/>
    <lineage>
        <taxon>Bacteria</taxon>
        <taxon>Bacillati</taxon>
        <taxon>Actinomycetota</taxon>
        <taxon>Actinomycetes</taxon>
        <taxon>Propionibacteriales</taxon>
        <taxon>Nocardioidaceae</taxon>
        <taxon>Aeromicrobium</taxon>
    </lineage>
</organism>
<evidence type="ECO:0000259" key="1">
    <source>
        <dbReference type="Pfam" id="PF13280"/>
    </source>
</evidence>
<dbReference type="STRING" id="2041.AERYTH_08925"/>
<evidence type="ECO:0000313" key="4">
    <source>
        <dbReference type="EMBL" id="ALX04812.1"/>
    </source>
</evidence>
<dbReference type="PATRIC" id="fig|2041.4.peg.1869"/>
<dbReference type="PANTHER" id="PTHR34580:SF1">
    <property type="entry name" value="PROTEIN PAFC"/>
    <property type="match status" value="1"/>
</dbReference>
<protein>
    <recommendedName>
        <fullName evidence="6">WYL domain-containing protein</fullName>
    </recommendedName>
</protein>
<evidence type="ECO:0000259" key="3">
    <source>
        <dbReference type="Pfam" id="PF25583"/>
    </source>
</evidence>
<dbReference type="PROSITE" id="PS52050">
    <property type="entry name" value="WYL"/>
    <property type="match status" value="1"/>
</dbReference>